<feature type="compositionally biased region" description="Polar residues" evidence="2">
    <location>
        <begin position="498"/>
        <end position="507"/>
    </location>
</feature>
<evidence type="ECO:0000313" key="5">
    <source>
        <dbReference type="Proteomes" id="UP000054047"/>
    </source>
</evidence>
<dbReference type="PANTHER" id="PTHR14340">
    <property type="entry name" value="MICROFIBRIL-ASSOCIATED GLYCOPROTEIN 3"/>
    <property type="match status" value="1"/>
</dbReference>
<organism evidence="4 5">
    <name type="scientific">Ancylostoma duodenale</name>
    <dbReference type="NCBI Taxonomy" id="51022"/>
    <lineage>
        <taxon>Eukaryota</taxon>
        <taxon>Metazoa</taxon>
        <taxon>Ecdysozoa</taxon>
        <taxon>Nematoda</taxon>
        <taxon>Chromadorea</taxon>
        <taxon>Rhabditida</taxon>
        <taxon>Rhabditina</taxon>
        <taxon>Rhabditomorpha</taxon>
        <taxon>Strongyloidea</taxon>
        <taxon>Ancylostomatidae</taxon>
        <taxon>Ancylostomatinae</taxon>
        <taxon>Ancylostoma</taxon>
    </lineage>
</organism>
<keyword evidence="1" id="KW-0393">Immunoglobulin domain</keyword>
<dbReference type="Pfam" id="PF07679">
    <property type="entry name" value="I-set"/>
    <property type="match status" value="1"/>
</dbReference>
<feature type="domain" description="Fibronectin type-III" evidence="3">
    <location>
        <begin position="265"/>
        <end position="351"/>
    </location>
</feature>
<name>A0A0C2CZ54_9BILA</name>
<dbReference type="InterPro" id="IPR003961">
    <property type="entry name" value="FN3_dom"/>
</dbReference>
<dbReference type="Proteomes" id="UP000054047">
    <property type="component" value="Unassembled WGS sequence"/>
</dbReference>
<dbReference type="EMBL" id="KN737866">
    <property type="protein sequence ID" value="KIH55122.1"/>
    <property type="molecule type" value="Genomic_DNA"/>
</dbReference>
<dbReference type="Pfam" id="PF00041">
    <property type="entry name" value="fn3"/>
    <property type="match status" value="1"/>
</dbReference>
<dbReference type="SUPFAM" id="SSF49265">
    <property type="entry name" value="Fibronectin type III"/>
    <property type="match status" value="2"/>
</dbReference>
<dbReference type="PANTHER" id="PTHR14340:SF11">
    <property type="entry name" value="IG-LIKE DOMAIN-CONTAINING PROTEIN"/>
    <property type="match status" value="1"/>
</dbReference>
<feature type="region of interest" description="Disordered" evidence="2">
    <location>
        <begin position="333"/>
        <end position="507"/>
    </location>
</feature>
<evidence type="ECO:0000259" key="3">
    <source>
        <dbReference type="PROSITE" id="PS50853"/>
    </source>
</evidence>
<keyword evidence="5" id="KW-1185">Reference proteome</keyword>
<accession>A0A0C2CZ54</accession>
<dbReference type="InterPro" id="IPR013098">
    <property type="entry name" value="Ig_I-set"/>
</dbReference>
<proteinExistence type="predicted"/>
<evidence type="ECO:0000256" key="1">
    <source>
        <dbReference type="ARBA" id="ARBA00023319"/>
    </source>
</evidence>
<dbReference type="InterPro" id="IPR036116">
    <property type="entry name" value="FN3_sf"/>
</dbReference>
<feature type="non-terminal residue" evidence="4">
    <location>
        <position position="575"/>
    </location>
</feature>
<feature type="domain" description="Fibronectin type-III" evidence="3">
    <location>
        <begin position="151"/>
        <end position="245"/>
    </location>
</feature>
<dbReference type="InterPro" id="IPR036179">
    <property type="entry name" value="Ig-like_dom_sf"/>
</dbReference>
<dbReference type="SUPFAM" id="SSF48726">
    <property type="entry name" value="Immunoglobulin"/>
    <property type="match status" value="1"/>
</dbReference>
<dbReference type="Gene3D" id="2.60.40.10">
    <property type="entry name" value="Immunoglobulins"/>
    <property type="match status" value="3"/>
</dbReference>
<sequence>MEVWQQTGKYIIVTDGCCSTLQILNFDKIDIGDYYAAVDNDEISAPARLNLEVSPTIRIREQIENSVLVNAHAELDFHIEVAGHPVPTMTILHNDARIQARALMEKYEDVIRIRMKNLTQADSGVVTITAENTNGVDQKVFNVVVVDVPSAPTDLCATNVTTSSALLSWNCPKDTNGSSITGFIIQRKTVDSVRWRTVGKTDATTLAFEAGDLFSGEEYLFRVIAVNSVGEGPPSPQVEVLTVSDNEDSEGFSEALSSEVVILDTPKTPTVKQDGDKVNLTWNAVEAATFYKLERSSGYDDWLEIAVVTRTSYVDCSVVDNVSYSYRVTAMSANSMSNPSNGTTPVSVKEVQVPKSSQSSKDSCDIIDAAGKGENKEQENVNEVGIHGADTASAKETIKKEKHREKLEDQREEQEKEESTPKTTKKKQPSPVDDILDTKQRLKKRVRDGQERRPSLQQECSNVPERKHSLPGAMKNDFETTPSPLETKLKGRQEGATPDSTPATKSVVASDSMIDADITATTSSSQAANAQANPFTNVTSTSLVVKAGEPAQISINVRRSTDVHCTWKKDGRPIK</sequence>
<dbReference type="PROSITE" id="PS50853">
    <property type="entry name" value="FN3"/>
    <property type="match status" value="2"/>
</dbReference>
<reference evidence="4 5" key="1">
    <citation type="submission" date="2013-12" db="EMBL/GenBank/DDBJ databases">
        <title>Draft genome of the parsitic nematode Ancylostoma duodenale.</title>
        <authorList>
            <person name="Mitreva M."/>
        </authorList>
    </citation>
    <scope>NUCLEOTIDE SEQUENCE [LARGE SCALE GENOMIC DNA]</scope>
    <source>
        <strain evidence="4 5">Zhejiang</strain>
    </source>
</reference>
<evidence type="ECO:0000313" key="4">
    <source>
        <dbReference type="EMBL" id="KIH55122.1"/>
    </source>
</evidence>
<dbReference type="PRINTS" id="PR00014">
    <property type="entry name" value="FNTYPEIII"/>
</dbReference>
<dbReference type="SMART" id="SM00060">
    <property type="entry name" value="FN3"/>
    <property type="match status" value="2"/>
</dbReference>
<dbReference type="AlphaFoldDB" id="A0A0C2CZ54"/>
<feature type="compositionally biased region" description="Basic and acidic residues" evidence="2">
    <location>
        <begin position="396"/>
        <end position="420"/>
    </location>
</feature>
<protein>
    <submittedName>
        <fullName evidence="4">Fibronectin type III domain protein</fullName>
    </submittedName>
</protein>
<evidence type="ECO:0000256" key="2">
    <source>
        <dbReference type="SAM" id="MobiDB-lite"/>
    </source>
</evidence>
<dbReference type="InterPro" id="IPR013783">
    <property type="entry name" value="Ig-like_fold"/>
</dbReference>
<gene>
    <name evidence="4" type="ORF">ANCDUO_14726</name>
</gene>
<dbReference type="OrthoDB" id="504170at2759"/>
<dbReference type="CDD" id="cd00063">
    <property type="entry name" value="FN3"/>
    <property type="match status" value="2"/>
</dbReference>